<name>A0ABY3C4E9_9GAMM</name>
<sequence>MKMKTRWTIHLLVIMVPFSIPLAAGFYWLWLHQLLILWLAFSAVLGALWWLINQRLKRLDLELLDISPAVEKNAQSKQACEEIERISASYRNSDPDLASSEFYMQTLLEVMRAVAEQYYPNRKDALMEIKLPYLLKVIEKLAQELRVGLAENVPGSHMFSVNDIVASHRLANRGRELYRLFRIVSAGLDPVSAMVRELRILATDSLLSHSADDLKRWLIDAYIKKIGYYAIELYSGSMVLDDSLFANATQRSQQELDGIKHRETATSAEPLRILVLGQTNAGKSSLINVLLGAQKAETNVIPTTEGFASYLFEHPGLESVIILDCEGYGGDYRDSIAKISEEIVRSDIIILVISATNVARDPDKKMLQAIQQCFAARDRSNLPPVVVALTHIDLLRPAREWAPPYDVIKPDSAKAQAIRQMMDVVTAELGLNGEQIAPVNLKPGFEYNVEEGLMPAIFQQLDQARQVRYLRCLKAYHKEDYWRRLWRQSKGAGQFIAKKGFSVFSKSSV</sequence>
<feature type="transmembrane region" description="Helical" evidence="1">
    <location>
        <begin position="7"/>
        <end position="29"/>
    </location>
</feature>
<evidence type="ECO:0000256" key="1">
    <source>
        <dbReference type="SAM" id="Phobius"/>
    </source>
</evidence>
<gene>
    <name evidence="3" type="ORF">EKO24_021020</name>
</gene>
<organism evidence="3 4">
    <name type="scientific">Candidatus Methylobacter oryzae</name>
    <dbReference type="NCBI Taxonomy" id="2497749"/>
    <lineage>
        <taxon>Bacteria</taxon>
        <taxon>Pseudomonadati</taxon>
        <taxon>Pseudomonadota</taxon>
        <taxon>Gammaproteobacteria</taxon>
        <taxon>Methylococcales</taxon>
        <taxon>Methylococcaceae</taxon>
        <taxon>Methylobacter</taxon>
    </lineage>
</organism>
<dbReference type="PANTHER" id="PTHR42714:SF2">
    <property type="entry name" value="TRNA MODIFICATION GTPASE GTPBP3, MITOCHONDRIAL"/>
    <property type="match status" value="1"/>
</dbReference>
<comment type="caution">
    <text evidence="3">The sequence shown here is derived from an EMBL/GenBank/DDBJ whole genome shotgun (WGS) entry which is preliminary data.</text>
</comment>
<dbReference type="InterPro" id="IPR006073">
    <property type="entry name" value="GTP-bd"/>
</dbReference>
<dbReference type="RefSeq" id="WP_127028678.1">
    <property type="nucleotide sequence ID" value="NZ_RYFG02000121.1"/>
</dbReference>
<dbReference type="Pfam" id="PF01926">
    <property type="entry name" value="MMR_HSR1"/>
    <property type="match status" value="1"/>
</dbReference>
<dbReference type="PANTHER" id="PTHR42714">
    <property type="entry name" value="TRNA MODIFICATION GTPASE GTPBP3"/>
    <property type="match status" value="1"/>
</dbReference>
<evidence type="ECO:0000259" key="2">
    <source>
        <dbReference type="Pfam" id="PF01926"/>
    </source>
</evidence>
<dbReference type="InterPro" id="IPR027417">
    <property type="entry name" value="P-loop_NTPase"/>
</dbReference>
<proteinExistence type="predicted"/>
<dbReference type="Proteomes" id="UP000733744">
    <property type="component" value="Unassembled WGS sequence"/>
</dbReference>
<protein>
    <recommendedName>
        <fullName evidence="2">G domain-containing protein</fullName>
    </recommendedName>
</protein>
<evidence type="ECO:0000313" key="4">
    <source>
        <dbReference type="Proteomes" id="UP000733744"/>
    </source>
</evidence>
<feature type="domain" description="G" evidence="2">
    <location>
        <begin position="272"/>
        <end position="372"/>
    </location>
</feature>
<keyword evidence="4" id="KW-1185">Reference proteome</keyword>
<reference evidence="3 4" key="1">
    <citation type="journal article" date="2019" name="Antonie Van Leeuwenhoek">
        <title>Description of 'Ca. Methylobacter oryzae' KRF1, a novel species from the environmentally important Methylobacter clade 2.</title>
        <authorList>
            <person name="Khatri K."/>
            <person name="Mohite J.A."/>
            <person name="Pandit P.S."/>
            <person name="Bahulikar R."/>
            <person name="Rahalkar M.C."/>
        </authorList>
    </citation>
    <scope>NUCLEOTIDE SEQUENCE [LARGE SCALE GENOMIC DNA]</scope>
    <source>
        <strain evidence="3 4">KRF1</strain>
    </source>
</reference>
<evidence type="ECO:0000313" key="3">
    <source>
        <dbReference type="EMBL" id="TRW89547.1"/>
    </source>
</evidence>
<accession>A0ABY3C4E9</accession>
<dbReference type="CDD" id="cd00882">
    <property type="entry name" value="Ras_like_GTPase"/>
    <property type="match status" value="1"/>
</dbReference>
<keyword evidence="1" id="KW-0812">Transmembrane</keyword>
<dbReference type="SUPFAM" id="SSF52540">
    <property type="entry name" value="P-loop containing nucleoside triphosphate hydrolases"/>
    <property type="match status" value="1"/>
</dbReference>
<dbReference type="Gene3D" id="3.40.50.300">
    <property type="entry name" value="P-loop containing nucleotide triphosphate hydrolases"/>
    <property type="match status" value="1"/>
</dbReference>
<feature type="transmembrane region" description="Helical" evidence="1">
    <location>
        <begin position="35"/>
        <end position="52"/>
    </location>
</feature>
<dbReference type="EMBL" id="RYFG02000121">
    <property type="protein sequence ID" value="TRW89547.1"/>
    <property type="molecule type" value="Genomic_DNA"/>
</dbReference>
<keyword evidence="1" id="KW-1133">Transmembrane helix</keyword>
<keyword evidence="1" id="KW-0472">Membrane</keyword>